<protein>
    <submittedName>
        <fullName evidence="4">DUF148 domain-containing protein</fullName>
    </submittedName>
</protein>
<evidence type="ECO:0000256" key="1">
    <source>
        <dbReference type="SAM" id="MobiDB-lite"/>
    </source>
</evidence>
<proteinExistence type="predicted"/>
<organism evidence="3 4">
    <name type="scientific">Syphacia muris</name>
    <dbReference type="NCBI Taxonomy" id="451379"/>
    <lineage>
        <taxon>Eukaryota</taxon>
        <taxon>Metazoa</taxon>
        <taxon>Ecdysozoa</taxon>
        <taxon>Nematoda</taxon>
        <taxon>Chromadorea</taxon>
        <taxon>Rhabditida</taxon>
        <taxon>Spirurina</taxon>
        <taxon>Oxyuridomorpha</taxon>
        <taxon>Oxyuroidea</taxon>
        <taxon>Oxyuridae</taxon>
        <taxon>Syphacia</taxon>
    </lineage>
</organism>
<feature type="region of interest" description="Disordered" evidence="1">
    <location>
        <begin position="116"/>
        <end position="156"/>
    </location>
</feature>
<evidence type="ECO:0000313" key="4">
    <source>
        <dbReference type="WBParaSite" id="SMUV_0000962601-mRNA-1"/>
    </source>
</evidence>
<evidence type="ECO:0000313" key="3">
    <source>
        <dbReference type="Proteomes" id="UP000046393"/>
    </source>
</evidence>
<keyword evidence="3" id="KW-1185">Reference proteome</keyword>
<dbReference type="AlphaFoldDB" id="A0A0N5AXE9"/>
<sequence>MLRKTNFSRFLTLLAISWTIVSGQELPVNYVHSGLVPIFGDVTHNPPLTFTFTTPSPQFVTRPSYFVNIQPPSESSVENLAVKTPVGVNNANSNSFPPAAMPINSPNTYSNLLQEPQQLQQPQQPQQLQQPQLSHIPQLPQEPQQPQQQPFYGYAISPSTAPSIIPSEIQQGNLNNPYSDIFNKMGQSWKKLKDNLVNSGIDRDWFGIFKKLSNTVQPYVNSLSQHLGEVLNTAISQHKNPIPQQDLTLDRMQSSLINNQQPASETVGRFLDTLFHSGPANRLRLL</sequence>
<accession>A0A0N5AXE9</accession>
<keyword evidence="2" id="KW-0732">Signal</keyword>
<reference evidence="4" key="1">
    <citation type="submission" date="2017-02" db="UniProtKB">
        <authorList>
            <consortium name="WormBaseParasite"/>
        </authorList>
    </citation>
    <scope>IDENTIFICATION</scope>
</reference>
<name>A0A0N5AXE9_9BILA</name>
<feature type="chain" id="PRO_5005893497" evidence="2">
    <location>
        <begin position="24"/>
        <end position="286"/>
    </location>
</feature>
<evidence type="ECO:0000256" key="2">
    <source>
        <dbReference type="SAM" id="SignalP"/>
    </source>
</evidence>
<dbReference type="WBParaSite" id="SMUV_0000962601-mRNA-1">
    <property type="protein sequence ID" value="SMUV_0000962601-mRNA-1"/>
    <property type="gene ID" value="SMUV_0000962601"/>
</dbReference>
<dbReference type="Proteomes" id="UP000046393">
    <property type="component" value="Unplaced"/>
</dbReference>
<feature type="signal peptide" evidence="2">
    <location>
        <begin position="1"/>
        <end position="23"/>
    </location>
</feature>